<evidence type="ECO:0000259" key="5">
    <source>
        <dbReference type="Pfam" id="PF00849"/>
    </source>
</evidence>
<dbReference type="InterPro" id="IPR018496">
    <property type="entry name" value="PsdUridine_synth_RsuA/RluB_CS"/>
</dbReference>
<dbReference type="PANTHER" id="PTHR47683">
    <property type="entry name" value="PSEUDOURIDINE SYNTHASE FAMILY PROTEIN-RELATED"/>
    <property type="match status" value="1"/>
</dbReference>
<evidence type="ECO:0000256" key="1">
    <source>
        <dbReference type="ARBA" id="ARBA00008348"/>
    </source>
</evidence>
<dbReference type="InterPro" id="IPR000748">
    <property type="entry name" value="PsdUridine_synth_RsuA/RluB/E/F"/>
</dbReference>
<dbReference type="Gene3D" id="3.30.70.580">
    <property type="entry name" value="Pseudouridine synthase I, catalytic domain, N-terminal subdomain"/>
    <property type="match status" value="1"/>
</dbReference>
<evidence type="ECO:0000256" key="4">
    <source>
        <dbReference type="SAM" id="MobiDB-lite"/>
    </source>
</evidence>
<sequence>MTNLILLNKPYQMMCQFTDTNARRTLAELVQLPNFYPAGRLDFDSEGLVLLTNDGLLQNKIADPRHKLPKTYWVQVEGELDVDALDELRRGVQLKDGLTKPAQAKLIAPPSLWDRTPPVRYRKAIPDSWLELTITEGKNRQVRRMTAAVGHPTLRLVRVAIGPWQLGDMQPGDQRFESVPLSGENTNLQNRPHKKATTRKRTGKTRSHKHG</sequence>
<comment type="caution">
    <text evidence="6">The sequence shown here is derived from an EMBL/GenBank/DDBJ whole genome shotgun (WGS) entry which is preliminary data.</text>
</comment>
<dbReference type="EMBL" id="JBHSCX010000021">
    <property type="protein sequence ID" value="MFC4363836.1"/>
    <property type="molecule type" value="Genomic_DNA"/>
</dbReference>
<feature type="region of interest" description="Disordered" evidence="4">
    <location>
        <begin position="171"/>
        <end position="211"/>
    </location>
</feature>
<gene>
    <name evidence="6" type="ORF">ACFOX3_16080</name>
</gene>
<dbReference type="NCBIfam" id="TIGR00093">
    <property type="entry name" value="pseudouridine synthase"/>
    <property type="match status" value="1"/>
</dbReference>
<dbReference type="Proteomes" id="UP001595840">
    <property type="component" value="Unassembled WGS sequence"/>
</dbReference>
<dbReference type="InterPro" id="IPR006145">
    <property type="entry name" value="PsdUridine_synth_RsuA/RluA"/>
</dbReference>
<keyword evidence="7" id="KW-1185">Reference proteome</keyword>
<dbReference type="PROSITE" id="PS01149">
    <property type="entry name" value="PSI_RSU"/>
    <property type="match status" value="1"/>
</dbReference>
<evidence type="ECO:0000256" key="3">
    <source>
        <dbReference type="RuleBase" id="RU003887"/>
    </source>
</evidence>
<dbReference type="RefSeq" id="WP_290263269.1">
    <property type="nucleotide sequence ID" value="NZ_JAUFQG010000004.1"/>
</dbReference>
<organism evidence="6 7">
    <name type="scientific">Simiduia curdlanivorans</name>
    <dbReference type="NCBI Taxonomy" id="1492769"/>
    <lineage>
        <taxon>Bacteria</taxon>
        <taxon>Pseudomonadati</taxon>
        <taxon>Pseudomonadota</taxon>
        <taxon>Gammaproteobacteria</taxon>
        <taxon>Cellvibrionales</taxon>
        <taxon>Cellvibrionaceae</taxon>
        <taxon>Simiduia</taxon>
    </lineage>
</organism>
<reference evidence="7" key="1">
    <citation type="journal article" date="2019" name="Int. J. Syst. Evol. Microbiol.">
        <title>The Global Catalogue of Microorganisms (GCM) 10K type strain sequencing project: providing services to taxonomists for standard genome sequencing and annotation.</title>
        <authorList>
            <consortium name="The Broad Institute Genomics Platform"/>
            <consortium name="The Broad Institute Genome Sequencing Center for Infectious Disease"/>
            <person name="Wu L."/>
            <person name="Ma J."/>
        </authorList>
    </citation>
    <scope>NUCLEOTIDE SEQUENCE [LARGE SCALE GENOMIC DNA]</scope>
    <source>
        <strain evidence="7">CECT 8570</strain>
    </source>
</reference>
<evidence type="ECO:0000313" key="7">
    <source>
        <dbReference type="Proteomes" id="UP001595840"/>
    </source>
</evidence>
<dbReference type="InterPro" id="IPR050343">
    <property type="entry name" value="RsuA_PseudoU_synthase"/>
</dbReference>
<evidence type="ECO:0000256" key="2">
    <source>
        <dbReference type="ARBA" id="ARBA00023235"/>
    </source>
</evidence>
<keyword evidence="2 3" id="KW-0413">Isomerase</keyword>
<dbReference type="InterPro" id="IPR020094">
    <property type="entry name" value="TruA/RsuA/RluB/E/F_N"/>
</dbReference>
<dbReference type="EC" id="5.4.99.-" evidence="3"/>
<dbReference type="Gene3D" id="3.30.70.1560">
    <property type="entry name" value="Alpha-L RNA-binding motif"/>
    <property type="match status" value="1"/>
</dbReference>
<dbReference type="InterPro" id="IPR020103">
    <property type="entry name" value="PsdUridine_synth_cat_dom_sf"/>
</dbReference>
<dbReference type="InterPro" id="IPR042092">
    <property type="entry name" value="PsdUridine_s_RsuA/RluB/E/F_cat"/>
</dbReference>
<feature type="domain" description="Pseudouridine synthase RsuA/RluA-like" evidence="5">
    <location>
        <begin position="3"/>
        <end position="148"/>
    </location>
</feature>
<comment type="similarity">
    <text evidence="1 3">Belongs to the pseudouridine synthase RsuA family.</text>
</comment>
<accession>A0ABV8V8Q9</accession>
<name>A0ABV8V8Q9_9GAMM</name>
<dbReference type="Pfam" id="PF00849">
    <property type="entry name" value="PseudoU_synth_2"/>
    <property type="match status" value="1"/>
</dbReference>
<proteinExistence type="inferred from homology"/>
<evidence type="ECO:0000313" key="6">
    <source>
        <dbReference type="EMBL" id="MFC4363836.1"/>
    </source>
</evidence>
<dbReference type="PANTHER" id="PTHR47683:SF2">
    <property type="entry name" value="RNA-BINDING S4 DOMAIN-CONTAINING PROTEIN"/>
    <property type="match status" value="1"/>
</dbReference>
<dbReference type="SUPFAM" id="SSF55120">
    <property type="entry name" value="Pseudouridine synthase"/>
    <property type="match status" value="1"/>
</dbReference>
<protein>
    <recommendedName>
        <fullName evidence="3">Pseudouridine synthase</fullName>
        <ecNumber evidence="3">5.4.99.-</ecNumber>
    </recommendedName>
</protein>
<feature type="compositionally biased region" description="Basic residues" evidence="4">
    <location>
        <begin position="191"/>
        <end position="211"/>
    </location>
</feature>